<comment type="similarity">
    <text evidence="2">Belongs to the peptidase M1 family.</text>
</comment>
<dbReference type="Proteomes" id="UP000694701">
    <property type="component" value="Unplaced"/>
</dbReference>
<dbReference type="Gene3D" id="1.10.390.10">
    <property type="entry name" value="Neutral Protease Domain 2"/>
    <property type="match status" value="1"/>
</dbReference>
<dbReference type="InterPro" id="IPR038502">
    <property type="entry name" value="M1_LTA-4_hydro/amino_C_sf"/>
</dbReference>
<dbReference type="InterPro" id="IPR015211">
    <property type="entry name" value="Peptidase_M1_C"/>
</dbReference>
<dbReference type="FunFam" id="1.10.390.10:FF:000014">
    <property type="entry name" value="aminopeptidase O isoform X1"/>
    <property type="match status" value="1"/>
</dbReference>
<evidence type="ECO:0000256" key="8">
    <source>
        <dbReference type="SAM" id="MobiDB-lite"/>
    </source>
</evidence>
<evidence type="ECO:0000256" key="5">
    <source>
        <dbReference type="ARBA" id="ARBA00022801"/>
    </source>
</evidence>
<dbReference type="InterPro" id="IPR042097">
    <property type="entry name" value="Aminopeptidase_N-like_N_sf"/>
</dbReference>
<keyword evidence="6" id="KW-0862">Zinc</keyword>
<feature type="region of interest" description="Disordered" evidence="8">
    <location>
        <begin position="61"/>
        <end position="89"/>
    </location>
</feature>
<dbReference type="InterPro" id="IPR033577">
    <property type="entry name" value="AOPep"/>
</dbReference>
<gene>
    <name evidence="10" type="primary">aopep</name>
</gene>
<accession>A0A8C2KDB4</accession>
<dbReference type="Gene3D" id="2.60.40.1730">
    <property type="entry name" value="tricorn interacting facor f3 domain"/>
    <property type="match status" value="1"/>
</dbReference>
<dbReference type="Pfam" id="PF01433">
    <property type="entry name" value="Peptidase_M1"/>
    <property type="match status" value="1"/>
</dbReference>
<comment type="cofactor">
    <cofactor evidence="1">
        <name>Zn(2+)</name>
        <dbReference type="ChEBI" id="CHEBI:29105"/>
    </cofactor>
</comment>
<dbReference type="FunFam" id="3.30.2010.30:FF:000003">
    <property type="entry name" value="aminopeptidase O isoform X1"/>
    <property type="match status" value="1"/>
</dbReference>
<dbReference type="PANTHER" id="PTHR46627:SF1">
    <property type="entry name" value="AMINOPEPTIDASE O"/>
    <property type="match status" value="1"/>
</dbReference>
<dbReference type="SMART" id="SM01263">
    <property type="entry name" value="Leuk-A4-hydro_C"/>
    <property type="match status" value="1"/>
</dbReference>
<dbReference type="GO" id="GO:0005730">
    <property type="term" value="C:nucleolus"/>
    <property type="evidence" value="ECO:0007669"/>
    <property type="project" value="InterPro"/>
</dbReference>
<dbReference type="AlphaFoldDB" id="A0A8C2KDB4"/>
<evidence type="ECO:0000256" key="4">
    <source>
        <dbReference type="ARBA" id="ARBA00022723"/>
    </source>
</evidence>
<dbReference type="Pfam" id="PF09127">
    <property type="entry name" value="Leuk-A4-hydro_C"/>
    <property type="match status" value="1"/>
</dbReference>
<keyword evidence="3" id="KW-0645">Protease</keyword>
<dbReference type="Gene3D" id="1.25.40.320">
    <property type="entry name" value="Peptidase M1, leukotriene A4 hydrolase/aminopeptidase C-terminal domain"/>
    <property type="match status" value="1"/>
</dbReference>
<evidence type="ECO:0000256" key="7">
    <source>
        <dbReference type="ARBA" id="ARBA00023049"/>
    </source>
</evidence>
<dbReference type="InterPro" id="IPR014782">
    <property type="entry name" value="Peptidase_M1_dom"/>
</dbReference>
<keyword evidence="5" id="KW-0378">Hydrolase</keyword>
<dbReference type="Ensembl" id="ENSCCRT00020118790.1">
    <property type="protein sequence ID" value="ENSCCRP00020108730.1"/>
    <property type="gene ID" value="ENSCCRG00020049553.1"/>
</dbReference>
<dbReference type="SUPFAM" id="SSF63737">
    <property type="entry name" value="Leukotriene A4 hydrolase N-terminal domain"/>
    <property type="match status" value="1"/>
</dbReference>
<evidence type="ECO:0000313" key="10">
    <source>
        <dbReference type="Ensembl" id="ENSCCRP00020108730.1"/>
    </source>
</evidence>
<organism evidence="10 11">
    <name type="scientific">Cyprinus carpio</name>
    <name type="common">Common carp</name>
    <dbReference type="NCBI Taxonomy" id="7962"/>
    <lineage>
        <taxon>Eukaryota</taxon>
        <taxon>Metazoa</taxon>
        <taxon>Chordata</taxon>
        <taxon>Craniata</taxon>
        <taxon>Vertebrata</taxon>
        <taxon>Euteleostomi</taxon>
        <taxon>Actinopterygii</taxon>
        <taxon>Neopterygii</taxon>
        <taxon>Teleostei</taxon>
        <taxon>Ostariophysi</taxon>
        <taxon>Cypriniformes</taxon>
        <taxon>Cyprinidae</taxon>
        <taxon>Cyprininae</taxon>
        <taxon>Cyprinus</taxon>
    </lineage>
</organism>
<evidence type="ECO:0000259" key="9">
    <source>
        <dbReference type="SMART" id="SM01263"/>
    </source>
</evidence>
<keyword evidence="7" id="KW-0482">Metalloprotease</keyword>
<dbReference type="Gene3D" id="3.30.2010.30">
    <property type="match status" value="1"/>
</dbReference>
<sequence length="752" mass="84953">MESNRDLDLDPNKDDLPLRANTNHMLVRHYVLDLTVHFQRKVIGGSIVLFLEPGVVSSKQGEAGSISNTPVQNLSQVSSKHDVSSPITPKPNKVIPPEEPSHLCGGNDVSSVLWGDESEDFTLVLDCCDLMVSKVEELDVTTVDDLKKLDVDQQHANTDHPSSSLIQRLVSMPSVCWRLQHELYVQCSRSPTVHNAQPLRFHTDQWSLQIRKEGVCAPHDFPRAVRICYETKLTGGSVRWTKDQDGRCCVYTMGSPINNRALFPCQEPPVAMSTWQARVRAPCDYTVLMSGENQAFPKPWEYYVTMPMPASTFTIAVGQWLEAGVKHPNFEVEKTDKAYDKEPSFSLDNDDQQYVCSHMDYPCRFMVSAARAQAVIPHRVFAPPCHLQKANDMVLPLLPLCLTAAHSVLGVHPFSRLDVLIVPSGFSSLGMASPHIVFLSQSVLTGERNLCGARLCHEIAHSWFGLAIGARDWTEEWISEGFATYLEDVFWSHVQKLGCREAEEQRRLKALLRWRRLSDELQNSEEELQVLRPNKENTGEVSESGASVVKHALNPEKPFMQVHYLKGYFLLKFLADQVGEEKFLDFFKVFVGKFHGQLILSQVSLSCTRALCSFSQNANVAFGRHLRILASVSISPSFHHPEQLVLLLEFLLEEPMLSLSTLRLLETTYNLQAQDAEVKHRWCELAVKHKHTAAYRDVEQFLIHDQAMGVYLYGELMVQEDARQQALARRCLSIIKDDMDQSACSVVEEMIL</sequence>
<dbReference type="GO" id="GO:0006508">
    <property type="term" value="P:proteolysis"/>
    <property type="evidence" value="ECO:0007669"/>
    <property type="project" value="UniProtKB-KW"/>
</dbReference>
<dbReference type="PANTHER" id="PTHR46627">
    <property type="entry name" value="AMINOPEPTIDASE O"/>
    <property type="match status" value="1"/>
</dbReference>
<dbReference type="GO" id="GO:0008270">
    <property type="term" value="F:zinc ion binding"/>
    <property type="evidence" value="ECO:0007669"/>
    <property type="project" value="InterPro"/>
</dbReference>
<name>A0A8C2KDB4_CYPCA</name>
<dbReference type="SUPFAM" id="SSF55486">
    <property type="entry name" value="Metalloproteases ('zincins'), catalytic domain"/>
    <property type="match status" value="1"/>
</dbReference>
<evidence type="ECO:0000256" key="2">
    <source>
        <dbReference type="ARBA" id="ARBA00010136"/>
    </source>
</evidence>
<evidence type="ECO:0000313" key="11">
    <source>
        <dbReference type="Proteomes" id="UP000694701"/>
    </source>
</evidence>
<keyword evidence="4" id="KW-0479">Metal-binding</keyword>
<dbReference type="InterPro" id="IPR016024">
    <property type="entry name" value="ARM-type_fold"/>
</dbReference>
<reference evidence="10" key="1">
    <citation type="submission" date="2025-08" db="UniProtKB">
        <authorList>
            <consortium name="Ensembl"/>
        </authorList>
    </citation>
    <scope>IDENTIFICATION</scope>
</reference>
<evidence type="ECO:0000256" key="1">
    <source>
        <dbReference type="ARBA" id="ARBA00001947"/>
    </source>
</evidence>
<dbReference type="GO" id="GO:0070006">
    <property type="term" value="F:metalloaminopeptidase activity"/>
    <property type="evidence" value="ECO:0007669"/>
    <property type="project" value="InterPro"/>
</dbReference>
<evidence type="ECO:0000256" key="6">
    <source>
        <dbReference type="ARBA" id="ARBA00022833"/>
    </source>
</evidence>
<protein>
    <submittedName>
        <fullName evidence="10">Aminopeptidase O (putative)</fullName>
    </submittedName>
</protein>
<evidence type="ECO:0000256" key="3">
    <source>
        <dbReference type="ARBA" id="ARBA00022670"/>
    </source>
</evidence>
<feature type="domain" description="Peptidase M1 leukotriene A4 hydrolase/aminopeptidase C-terminal" evidence="9">
    <location>
        <begin position="616"/>
        <end position="751"/>
    </location>
</feature>
<proteinExistence type="inferred from homology"/>
<feature type="compositionally biased region" description="Polar residues" evidence="8">
    <location>
        <begin position="61"/>
        <end position="78"/>
    </location>
</feature>
<dbReference type="InterPro" id="IPR027268">
    <property type="entry name" value="Peptidase_M4/M1_CTD_sf"/>
</dbReference>
<dbReference type="SUPFAM" id="SSF48371">
    <property type="entry name" value="ARM repeat"/>
    <property type="match status" value="1"/>
</dbReference>